<evidence type="ECO:0000256" key="1">
    <source>
        <dbReference type="ARBA" id="ARBA00004953"/>
    </source>
</evidence>
<dbReference type="GO" id="GO:0009236">
    <property type="term" value="P:cobalamin biosynthetic process"/>
    <property type="evidence" value="ECO:0007669"/>
    <property type="project" value="UniProtKB-UniRule"/>
</dbReference>
<keyword evidence="6" id="KW-0949">S-adenosyl-L-methionine</keyword>
<dbReference type="InterPro" id="IPR012382">
    <property type="entry name" value="CobI/CbiL"/>
</dbReference>
<dbReference type="InterPro" id="IPR014776">
    <property type="entry name" value="4pyrrole_Mease_sub2"/>
</dbReference>
<reference evidence="9" key="1">
    <citation type="submission" date="2019-09" db="EMBL/GenBank/DDBJ databases">
        <title>In-depth cultivation of the pig gut microbiome towards novel bacterial diversity and tailored functional studies.</title>
        <authorList>
            <person name="Wylensek D."/>
            <person name="Hitch T.C.A."/>
            <person name="Clavel T."/>
        </authorList>
    </citation>
    <scope>NUCLEOTIDE SEQUENCE</scope>
    <source>
        <strain evidence="9">RF-744-FAT-WT-3</strain>
    </source>
</reference>
<keyword evidence="3" id="KW-0169">Cobalamin biosynthesis</keyword>
<dbReference type="PANTHER" id="PTHR43467:SF2">
    <property type="entry name" value="COBALT-PRECORRIN-2 C(20)-METHYLTRANSFERASE"/>
    <property type="match status" value="1"/>
</dbReference>
<dbReference type="InterPro" id="IPR014777">
    <property type="entry name" value="4pyrrole_Mease_sub1"/>
</dbReference>
<dbReference type="AlphaFoldDB" id="A0A6A8M8X2"/>
<dbReference type="GO" id="GO:0030788">
    <property type="term" value="F:precorrin-2 C20-methyltransferase activity"/>
    <property type="evidence" value="ECO:0007669"/>
    <property type="project" value="UniProtKB-EC"/>
</dbReference>
<dbReference type="EMBL" id="VUNB01000004">
    <property type="protein sequence ID" value="MST69180.1"/>
    <property type="molecule type" value="Genomic_DNA"/>
</dbReference>
<dbReference type="InterPro" id="IPR006364">
    <property type="entry name" value="CobI/CbiL/CobIJ_dom"/>
</dbReference>
<gene>
    <name evidence="9" type="primary">cobI</name>
    <name evidence="9" type="ORF">FYJ66_06190</name>
</gene>
<evidence type="ECO:0000256" key="2">
    <source>
        <dbReference type="ARBA" id="ARBA00005879"/>
    </source>
</evidence>
<dbReference type="NCBIfam" id="TIGR01467">
    <property type="entry name" value="cobI_cbiL"/>
    <property type="match status" value="1"/>
</dbReference>
<sequence>MAKGKAFGVGVGPGDPELMTLKAVRLIRENEVIAFPGKVPEETTAYKIAVQAVPDLKEKELLPIYMPMVTDKVKVREGHRKGADLIESVLDQGRNVVFLTLGDSTIYCTFTYLQAILEEDGYDTQLVSGITSFCAAAARLNIPLAEWNEPLHIMPAMHKLGTDMDQPGNYVLMKSGSHMGQVKEMLSRSGRQVMVVENCGMPDEKIYRSVEEIPDDAGYFSLIIAKEDGRTI</sequence>
<dbReference type="PIRSF" id="PIRSF036427">
    <property type="entry name" value="Precrrn-2_mtase"/>
    <property type="match status" value="1"/>
</dbReference>
<dbReference type="EC" id="2.1.1.130" evidence="9"/>
<evidence type="ECO:0000256" key="5">
    <source>
        <dbReference type="ARBA" id="ARBA00022679"/>
    </source>
</evidence>
<dbReference type="UniPathway" id="UPA00148"/>
<proteinExistence type="inferred from homology"/>
<comment type="caution">
    <text evidence="9">The sequence shown here is derived from an EMBL/GenBank/DDBJ whole genome shotgun (WGS) entry which is preliminary data.</text>
</comment>
<evidence type="ECO:0000256" key="4">
    <source>
        <dbReference type="ARBA" id="ARBA00022603"/>
    </source>
</evidence>
<comment type="similarity">
    <text evidence="2 7">Belongs to the precorrin methyltransferase family.</text>
</comment>
<protein>
    <submittedName>
        <fullName evidence="9">Precorrin-2 C(20)-methyltransferase</fullName>
        <ecNumber evidence="9">2.1.1.130</ecNumber>
    </submittedName>
</protein>
<organism evidence="9">
    <name type="scientific">Baileyella intestinalis</name>
    <dbReference type="NCBI Taxonomy" id="2606709"/>
    <lineage>
        <taxon>Bacteria</taxon>
        <taxon>Bacillati</taxon>
        <taxon>Bacillota</taxon>
        <taxon>Clostridia</taxon>
        <taxon>Peptostreptococcales</taxon>
        <taxon>Anaerovoracaceae</taxon>
        <taxon>Baileyella</taxon>
    </lineage>
</organism>
<evidence type="ECO:0000259" key="8">
    <source>
        <dbReference type="Pfam" id="PF00590"/>
    </source>
</evidence>
<keyword evidence="4 9" id="KW-0489">Methyltransferase</keyword>
<feature type="domain" description="Tetrapyrrole methylase" evidence="8">
    <location>
        <begin position="8"/>
        <end position="210"/>
    </location>
</feature>
<evidence type="ECO:0000256" key="6">
    <source>
        <dbReference type="ARBA" id="ARBA00022691"/>
    </source>
</evidence>
<dbReference type="Gene3D" id="3.30.950.10">
    <property type="entry name" value="Methyltransferase, Cobalt-precorrin-4 Transmethylase, Domain 2"/>
    <property type="match status" value="1"/>
</dbReference>
<evidence type="ECO:0000313" key="9">
    <source>
        <dbReference type="EMBL" id="MST69180.1"/>
    </source>
</evidence>
<dbReference type="SUPFAM" id="SSF53790">
    <property type="entry name" value="Tetrapyrrole methylase"/>
    <property type="match status" value="1"/>
</dbReference>
<evidence type="ECO:0000256" key="7">
    <source>
        <dbReference type="PIRNR" id="PIRNR036427"/>
    </source>
</evidence>
<dbReference type="RefSeq" id="WP_154572644.1">
    <property type="nucleotide sequence ID" value="NZ_VUNB01000004.1"/>
</dbReference>
<name>A0A6A8M8X2_9FIRM</name>
<dbReference type="PANTHER" id="PTHR43467">
    <property type="entry name" value="COBALT-PRECORRIN-2 C(20)-METHYLTRANSFERASE"/>
    <property type="match status" value="1"/>
</dbReference>
<dbReference type="CDD" id="cd11645">
    <property type="entry name" value="Precorrin_2_C20_MT"/>
    <property type="match status" value="1"/>
</dbReference>
<dbReference type="Pfam" id="PF00590">
    <property type="entry name" value="TP_methylase"/>
    <property type="match status" value="1"/>
</dbReference>
<dbReference type="InterPro" id="IPR035996">
    <property type="entry name" value="4pyrrol_Methylase_sf"/>
</dbReference>
<evidence type="ECO:0000256" key="3">
    <source>
        <dbReference type="ARBA" id="ARBA00022573"/>
    </source>
</evidence>
<dbReference type="InterPro" id="IPR000878">
    <property type="entry name" value="4pyrrol_Mease"/>
</dbReference>
<accession>A0A6A8M8X2</accession>
<dbReference type="GO" id="GO:0032259">
    <property type="term" value="P:methylation"/>
    <property type="evidence" value="ECO:0007669"/>
    <property type="project" value="UniProtKB-KW"/>
</dbReference>
<dbReference type="Gene3D" id="3.40.1010.10">
    <property type="entry name" value="Cobalt-precorrin-4 Transmethylase, Domain 1"/>
    <property type="match status" value="1"/>
</dbReference>
<comment type="pathway">
    <text evidence="1">Cofactor biosynthesis; adenosylcobalamin biosynthesis.</text>
</comment>
<keyword evidence="5 9" id="KW-0808">Transferase</keyword>